<dbReference type="SUPFAM" id="SSF48403">
    <property type="entry name" value="Ankyrin repeat"/>
    <property type="match status" value="1"/>
</dbReference>
<accession>A0A6G1JJW9</accession>
<dbReference type="InterPro" id="IPR036770">
    <property type="entry name" value="Ankyrin_rpt-contain_sf"/>
</dbReference>
<evidence type="ECO:0000313" key="1">
    <source>
        <dbReference type="EMBL" id="KAF2690453.1"/>
    </source>
</evidence>
<sequence length="461" mass="50040">MDILKLPLELFRAILAEAMLARGLTRALRLRLVNKFFAAEVVRMLAELKILDEVEVVICETGPIGAEYITRRLLSSQSTLSPRLDNIRQIVSRLTLEGAAGGDGSVVDSAERYSAYIGALSSLLAKRCSFYMKSLFTSQDSTADSIFEYDLLTAAAYTSKLSIVKELSDREANTRVTTGTFGNPYAAATLGGHLMVLDHLLQQAELHKNGPSGIWWTQLCSASQAGSRKVVEHLLTAKWSSSFKKNHSSFTKFHEALRTPDVDTFNLLMQFKPTSDGTIHEPLTGAQRASLLLFAATNGSTEMVAHLLGLRTPTAGEDLEQIDMQAPLSAACRYPAYPAYGSGFDAILRLLLQKGAKPKGDEIGRAAEKGRLGSVRILAEHGMDVKCGAATPGYRSLPTPIVSAVRLEHTKLFCLLMKHGAVLAGEVGVAATKLAKEEGLESMLALLEEHGVNTEDADWKM</sequence>
<reference evidence="1" key="1">
    <citation type="journal article" date="2020" name="Stud. Mycol.">
        <title>101 Dothideomycetes genomes: a test case for predicting lifestyles and emergence of pathogens.</title>
        <authorList>
            <person name="Haridas S."/>
            <person name="Albert R."/>
            <person name="Binder M."/>
            <person name="Bloem J."/>
            <person name="Labutti K."/>
            <person name="Salamov A."/>
            <person name="Andreopoulos B."/>
            <person name="Baker S."/>
            <person name="Barry K."/>
            <person name="Bills G."/>
            <person name="Bluhm B."/>
            <person name="Cannon C."/>
            <person name="Castanera R."/>
            <person name="Culley D."/>
            <person name="Daum C."/>
            <person name="Ezra D."/>
            <person name="Gonzalez J."/>
            <person name="Henrissat B."/>
            <person name="Kuo A."/>
            <person name="Liang C."/>
            <person name="Lipzen A."/>
            <person name="Lutzoni F."/>
            <person name="Magnuson J."/>
            <person name="Mondo S."/>
            <person name="Nolan M."/>
            <person name="Ohm R."/>
            <person name="Pangilinan J."/>
            <person name="Park H.-J."/>
            <person name="Ramirez L."/>
            <person name="Alfaro M."/>
            <person name="Sun H."/>
            <person name="Tritt A."/>
            <person name="Yoshinaga Y."/>
            <person name="Zwiers L.-H."/>
            <person name="Turgeon B."/>
            <person name="Goodwin S."/>
            <person name="Spatafora J."/>
            <person name="Crous P."/>
            <person name="Grigoriev I."/>
        </authorList>
    </citation>
    <scope>NUCLEOTIDE SEQUENCE</scope>
    <source>
        <strain evidence="1">CBS 122367</strain>
    </source>
</reference>
<dbReference type="Proteomes" id="UP000799291">
    <property type="component" value="Unassembled WGS sequence"/>
</dbReference>
<gene>
    <name evidence="1" type="ORF">K458DRAFT_427187</name>
</gene>
<dbReference type="OrthoDB" id="3799861at2759"/>
<dbReference type="InterPro" id="IPR051616">
    <property type="entry name" value="Cul2-RING_E3_ligase_SR"/>
</dbReference>
<proteinExistence type="predicted"/>
<dbReference type="Gene3D" id="1.25.40.20">
    <property type="entry name" value="Ankyrin repeat-containing domain"/>
    <property type="match status" value="1"/>
</dbReference>
<evidence type="ECO:0000313" key="2">
    <source>
        <dbReference type="Proteomes" id="UP000799291"/>
    </source>
</evidence>
<dbReference type="AlphaFoldDB" id="A0A6G1JJW9"/>
<keyword evidence="2" id="KW-1185">Reference proteome</keyword>
<name>A0A6G1JJW9_9PLEO</name>
<dbReference type="EMBL" id="MU005571">
    <property type="protein sequence ID" value="KAF2690453.1"/>
    <property type="molecule type" value="Genomic_DNA"/>
</dbReference>
<dbReference type="PANTHER" id="PTHR46224">
    <property type="entry name" value="ANKYRIN REPEAT FAMILY PROTEIN"/>
    <property type="match status" value="1"/>
</dbReference>
<protein>
    <submittedName>
        <fullName evidence="1">Ankyrin</fullName>
    </submittedName>
</protein>
<organism evidence="1 2">
    <name type="scientific">Lentithecium fluviatile CBS 122367</name>
    <dbReference type="NCBI Taxonomy" id="1168545"/>
    <lineage>
        <taxon>Eukaryota</taxon>
        <taxon>Fungi</taxon>
        <taxon>Dikarya</taxon>
        <taxon>Ascomycota</taxon>
        <taxon>Pezizomycotina</taxon>
        <taxon>Dothideomycetes</taxon>
        <taxon>Pleosporomycetidae</taxon>
        <taxon>Pleosporales</taxon>
        <taxon>Massarineae</taxon>
        <taxon>Lentitheciaceae</taxon>
        <taxon>Lentithecium</taxon>
    </lineage>
</organism>
<dbReference type="PANTHER" id="PTHR46224:SF64">
    <property type="entry name" value="IQ MOTIF AND ANKYRIN REPEAT DOMAIN-CONTAINING PROTEIN 1"/>
    <property type="match status" value="1"/>
</dbReference>